<organism evidence="4 5">
    <name type="scientific">Daphnia sinensis</name>
    <dbReference type="NCBI Taxonomy" id="1820382"/>
    <lineage>
        <taxon>Eukaryota</taxon>
        <taxon>Metazoa</taxon>
        <taxon>Ecdysozoa</taxon>
        <taxon>Arthropoda</taxon>
        <taxon>Crustacea</taxon>
        <taxon>Branchiopoda</taxon>
        <taxon>Diplostraca</taxon>
        <taxon>Cladocera</taxon>
        <taxon>Anomopoda</taxon>
        <taxon>Daphniidae</taxon>
        <taxon>Daphnia</taxon>
        <taxon>Daphnia similis group</taxon>
    </lineage>
</organism>
<protein>
    <recommendedName>
        <fullName evidence="3">DUF4789 domain-containing protein</fullName>
    </recommendedName>
</protein>
<evidence type="ECO:0000259" key="3">
    <source>
        <dbReference type="Pfam" id="PF16033"/>
    </source>
</evidence>
<dbReference type="Pfam" id="PF16033">
    <property type="entry name" value="DUF4789"/>
    <property type="match status" value="1"/>
</dbReference>
<proteinExistence type="predicted"/>
<evidence type="ECO:0000313" key="5">
    <source>
        <dbReference type="Proteomes" id="UP000820818"/>
    </source>
</evidence>
<sequence length="787" mass="84892">MANDILVDVAIMICPVFFLLLIAIHAISENDQGRGSKHNFARLFDTLVKTPKRSRLQKLDPPGWNPETDTLEDIPLNWAQTPSVDSSIIPLEEKLETPFFLNFGRQSTGCTCQAVMANNVGTCETTCFTTETLCGQICTRTTVFSGLTELGFERIRFEFSRFDEKACEKLEIDCLVSSLLSTASSSYAVAGTASVAANIALSAGVAAGIAALVLAAKGTQSEGDPYEETEDPYETEEEYVQSYARRLVKEIPDVSDDALIEEERAKVLSEEASIEGSILSLGKDLEVPSFLRVGRQAACQCYPLGLIPGCTTECLSYSQLCNGKLCTVTTTYIAYSFNANIRTYRVTDSKDCNAAANLCTVSSVMSSLISAANARSNAIALNAGIAGVLSAGLAGGNIAAVANANSQQTNNNVDNQQISDNSNNQTPPPGNQTPNNDLTSPVPGTNFPDDGSGPNSIQFDDGNSYPLLSRGPCNGTNFWVTVNPVTLRYQLNPCQGGCTPKLCEDRRVFVGRTGLCHDINDPLECQGGRRLYYTAYGDPICDCPIGRYPFPNPKDNCVALFTRGPCPAGRVVTISQGGRLFCTPDECPAINGENDSQQQLVPNDKGECFALGSTGPCPASQLLGYDVFERKLQCVNITDPFSPYFSPSPQESGLIDRVTIDALMSYQLHPEDNDLYFGLIQQTKRGKIQRQDANTAGILQFPSSLPDPLLQPCRTGARQGENFKCTNPLISDSSESGQTLPPVNPNFSCPDNTFLQATGQCIEDSRATSCGPSFRFNEATGQCRSVF</sequence>
<evidence type="ECO:0000256" key="2">
    <source>
        <dbReference type="SAM" id="Phobius"/>
    </source>
</evidence>
<dbReference type="AlphaFoldDB" id="A0AAD5L4X4"/>
<name>A0AAD5L4X4_9CRUS</name>
<accession>A0AAD5L4X4</accession>
<dbReference type="PANTHER" id="PTHR21177:SF7">
    <property type="entry name" value="GH11627P"/>
    <property type="match status" value="1"/>
</dbReference>
<comment type="caution">
    <text evidence="4">The sequence shown here is derived from an EMBL/GenBank/DDBJ whole genome shotgun (WGS) entry which is preliminary data.</text>
</comment>
<keyword evidence="2" id="KW-1133">Transmembrane helix</keyword>
<dbReference type="PANTHER" id="PTHR21177">
    <property type="entry name" value="IP06524P-RELATED"/>
    <property type="match status" value="1"/>
</dbReference>
<feature type="region of interest" description="Disordered" evidence="1">
    <location>
        <begin position="410"/>
        <end position="461"/>
    </location>
</feature>
<gene>
    <name evidence="4" type="ORF">GHT06_018844</name>
</gene>
<feature type="transmembrane region" description="Helical" evidence="2">
    <location>
        <begin position="6"/>
        <end position="27"/>
    </location>
</feature>
<feature type="domain" description="DUF4789" evidence="3">
    <location>
        <begin position="524"/>
        <end position="617"/>
    </location>
</feature>
<keyword evidence="5" id="KW-1185">Reference proteome</keyword>
<evidence type="ECO:0000313" key="4">
    <source>
        <dbReference type="EMBL" id="KAI9556270.1"/>
    </source>
</evidence>
<dbReference type="Proteomes" id="UP000820818">
    <property type="component" value="Linkage Group LG7"/>
</dbReference>
<keyword evidence="2" id="KW-0812">Transmembrane</keyword>
<keyword evidence="2" id="KW-0472">Membrane</keyword>
<evidence type="ECO:0000256" key="1">
    <source>
        <dbReference type="SAM" id="MobiDB-lite"/>
    </source>
</evidence>
<reference evidence="4 5" key="1">
    <citation type="submission" date="2022-05" db="EMBL/GenBank/DDBJ databases">
        <title>A multi-omics perspective on studying reproductive biology in Daphnia sinensis.</title>
        <authorList>
            <person name="Jia J."/>
        </authorList>
    </citation>
    <scope>NUCLEOTIDE SEQUENCE [LARGE SCALE GENOMIC DNA]</scope>
    <source>
        <strain evidence="4 5">WSL</strain>
    </source>
</reference>
<dbReference type="EMBL" id="WJBH02000007">
    <property type="protein sequence ID" value="KAI9556270.1"/>
    <property type="molecule type" value="Genomic_DNA"/>
</dbReference>
<feature type="compositionally biased region" description="Low complexity" evidence="1">
    <location>
        <begin position="410"/>
        <end position="425"/>
    </location>
</feature>
<dbReference type="InterPro" id="IPR031993">
    <property type="entry name" value="DUF4789"/>
</dbReference>